<name>A0A608L7P8_SALMO</name>
<evidence type="ECO:0000256" key="1">
    <source>
        <dbReference type="SAM" id="MobiDB-lite"/>
    </source>
</evidence>
<accession>A0A608L7P8</accession>
<feature type="compositionally biased region" description="Basic and acidic residues" evidence="1">
    <location>
        <begin position="87"/>
        <end position="106"/>
    </location>
</feature>
<protein>
    <submittedName>
        <fullName evidence="2">Peptidase</fullName>
    </submittedName>
</protein>
<dbReference type="InterPro" id="IPR058979">
    <property type="entry name" value="LysC-like"/>
</dbReference>
<reference evidence="2" key="1">
    <citation type="journal article" date="2018" name="Genome Biol.">
        <title>SKESA: strategic k-mer extension for scrupulous assemblies.</title>
        <authorList>
            <person name="Souvorov A."/>
            <person name="Agarwala R."/>
            <person name="Lipman D.J."/>
        </authorList>
    </citation>
    <scope>NUCLEOTIDE SEQUENCE</scope>
    <source>
        <strain evidence="2">10-2196</strain>
    </source>
</reference>
<feature type="region of interest" description="Disordered" evidence="1">
    <location>
        <begin position="87"/>
        <end position="113"/>
    </location>
</feature>
<gene>
    <name evidence="2" type="ORF">G9254_000402</name>
</gene>
<sequence>MKRNKLSAPLQRRMIAVIGLFLLPLLTSCAGLNNTPALPVVISPQIDTELTEETPVPAMPLPFTYRASLFWNADLLLALGQCNRDKASIREQDDRRKELYEQRPERGGAGATP</sequence>
<dbReference type="PROSITE" id="PS51257">
    <property type="entry name" value="PROKAR_LIPOPROTEIN"/>
    <property type="match status" value="1"/>
</dbReference>
<organism evidence="2">
    <name type="scientific">Salmonella montevideo</name>
    <dbReference type="NCBI Taxonomy" id="115981"/>
    <lineage>
        <taxon>Bacteria</taxon>
        <taxon>Pseudomonadati</taxon>
        <taxon>Pseudomonadota</taxon>
        <taxon>Gammaproteobacteria</taxon>
        <taxon>Enterobacterales</taxon>
        <taxon>Enterobacteriaceae</taxon>
        <taxon>Salmonella</taxon>
    </lineage>
</organism>
<comment type="caution">
    <text evidence="2">The sequence shown here is derived from an EMBL/GenBank/DDBJ whole genome shotgun (WGS) entry which is preliminary data.</text>
</comment>
<reference evidence="2" key="2">
    <citation type="submission" date="2018-07" db="EMBL/GenBank/DDBJ databases">
        <authorList>
            <consortium name="NCBI Pathogen Detection Project"/>
        </authorList>
    </citation>
    <scope>NUCLEOTIDE SEQUENCE</scope>
    <source>
        <strain evidence="2">10-2196</strain>
    </source>
</reference>
<dbReference type="Pfam" id="PF23793">
    <property type="entry name" value="LysC"/>
    <property type="match status" value="1"/>
</dbReference>
<proteinExistence type="predicted"/>
<evidence type="ECO:0000313" key="2">
    <source>
        <dbReference type="EMBL" id="HAF7387934.1"/>
    </source>
</evidence>
<dbReference type="AlphaFoldDB" id="A0A608L7P8"/>
<dbReference type="EMBL" id="DAAWDQ010000003">
    <property type="protein sequence ID" value="HAF7387934.1"/>
    <property type="molecule type" value="Genomic_DNA"/>
</dbReference>